<name>A0A5C1HA75_9APIC</name>
<dbReference type="InterPro" id="IPR035566">
    <property type="entry name" value="Ribosomal_protein_bL20_C"/>
</dbReference>
<proteinExistence type="predicted"/>
<evidence type="ECO:0008006" key="2">
    <source>
        <dbReference type="Google" id="ProtNLM"/>
    </source>
</evidence>
<reference evidence="1" key="1">
    <citation type="journal article" date="2019" name="Genome Biol. Evol.">
        <title>Nephromyces represents a diverse and novel lineage of the Apicomplexa that has retained apicoplasts.</title>
        <authorList>
            <person name="Munoz-Gomez S.A."/>
            <person name="Durnin K."/>
            <person name="Eme L."/>
            <person name="Paight C."/>
            <person name="Lane C.E."/>
            <person name="Saffo M.B."/>
            <person name="Slamovits C.H."/>
        </authorList>
    </citation>
    <scope>NUCLEOTIDE SEQUENCE</scope>
    <source>
        <strain evidence="1">681</strain>
    </source>
</reference>
<sequence length="103" mass="12602">MISFHNIRNKQLKQKYLKAGKLSYIHRKKYIRNNSNIFNLNKILKLRQLNYSKFKYQIHLLNILLNIKFQHLLLDPFIFKLLFKKNIVPNKSILEQIFNLINF</sequence>
<gene>
    <name evidence="1" type="primary">orf100</name>
</gene>
<evidence type="ECO:0000313" key="1">
    <source>
        <dbReference type="EMBL" id="QEM01818.1"/>
    </source>
</evidence>
<protein>
    <recommendedName>
        <fullName evidence="2">50S ribosomal protein L20</fullName>
    </recommendedName>
</protein>
<organism evidence="1">
    <name type="scientific">Nephromyces sp. ex Molgula occidentalis</name>
    <dbReference type="NCBI Taxonomy" id="2544991"/>
    <lineage>
        <taxon>Eukaryota</taxon>
        <taxon>Sar</taxon>
        <taxon>Alveolata</taxon>
        <taxon>Apicomplexa</taxon>
        <taxon>Aconoidasida</taxon>
        <taxon>Nephromycida</taxon>
        <taxon>Nephromyces</taxon>
    </lineage>
</organism>
<dbReference type="AlphaFoldDB" id="A0A5C1HA75"/>
<accession>A0A5C1HA75</accession>
<dbReference type="EMBL" id="MK573208">
    <property type="protein sequence ID" value="QEM01818.1"/>
    <property type="molecule type" value="Genomic_DNA"/>
</dbReference>
<dbReference type="SUPFAM" id="SSF74731">
    <property type="entry name" value="Ribosomal protein L20"/>
    <property type="match status" value="1"/>
</dbReference>